<evidence type="ECO:0000313" key="1">
    <source>
        <dbReference type="EMBL" id="PVW17085.1"/>
    </source>
</evidence>
<dbReference type="Proteomes" id="UP000245962">
    <property type="component" value="Unassembled WGS sequence"/>
</dbReference>
<gene>
    <name evidence="1" type="ORF">DDV96_00755</name>
</gene>
<accession>A0A2U0I7K2</accession>
<evidence type="ECO:0000313" key="2">
    <source>
        <dbReference type="Proteomes" id="UP000245962"/>
    </source>
</evidence>
<keyword evidence="2" id="KW-1185">Reference proteome</keyword>
<sequence length="121" mass="14266">MRLIFVYNADSGKRNAYLDSVHKIVSPSTYNCSLCELTYGFFSEKKTWKRFRKQENVAMDFYHKDEFIKEFKSKWLPKYTFPIILLENGGELKIFLSSEKLNKIETVESLVKTIKKGLTPH</sequence>
<organism evidence="1 2">
    <name type="scientific">Marixanthomonas spongiae</name>
    <dbReference type="NCBI Taxonomy" id="2174845"/>
    <lineage>
        <taxon>Bacteria</taxon>
        <taxon>Pseudomonadati</taxon>
        <taxon>Bacteroidota</taxon>
        <taxon>Flavobacteriia</taxon>
        <taxon>Flavobacteriales</taxon>
        <taxon>Flavobacteriaceae</taxon>
        <taxon>Marixanthomonas</taxon>
    </lineage>
</organism>
<proteinExistence type="predicted"/>
<dbReference type="RefSeq" id="WP_116692830.1">
    <property type="nucleotide sequence ID" value="NZ_QEHR01000001.1"/>
</dbReference>
<reference evidence="1 2" key="1">
    <citation type="submission" date="2018-04" db="EMBL/GenBank/DDBJ databases">
        <title>Marixanthomonas spongiae HN-E44 sp. nov., isolated from a marine sponge.</title>
        <authorList>
            <person name="Luo L."/>
            <person name="Zhuang L."/>
        </authorList>
    </citation>
    <scope>NUCLEOTIDE SEQUENCE [LARGE SCALE GENOMIC DNA]</scope>
    <source>
        <strain evidence="1 2">HN-E44</strain>
    </source>
</reference>
<dbReference type="OrthoDB" id="572467at2"/>
<name>A0A2U0I7K2_9FLAO</name>
<protein>
    <submittedName>
        <fullName evidence="1">GTPase</fullName>
    </submittedName>
</protein>
<dbReference type="EMBL" id="QEHR01000001">
    <property type="protein sequence ID" value="PVW17085.1"/>
    <property type="molecule type" value="Genomic_DNA"/>
</dbReference>
<dbReference type="AlphaFoldDB" id="A0A2U0I7K2"/>
<comment type="caution">
    <text evidence="1">The sequence shown here is derived from an EMBL/GenBank/DDBJ whole genome shotgun (WGS) entry which is preliminary data.</text>
</comment>